<name>A0AAV5B6U2_9ACTN</name>
<dbReference type="Pfam" id="PF01087">
    <property type="entry name" value="GalP_UDP_transf"/>
    <property type="match status" value="1"/>
</dbReference>
<dbReference type="EMBL" id="BQKC01000001">
    <property type="protein sequence ID" value="GJM55893.1"/>
    <property type="molecule type" value="Genomic_DNA"/>
</dbReference>
<keyword evidence="5 10" id="KW-0963">Cytoplasm</keyword>
<evidence type="ECO:0000256" key="3">
    <source>
        <dbReference type="ARBA" id="ARBA00004947"/>
    </source>
</evidence>
<comment type="caution">
    <text evidence="13">The sequence shown here is derived from an EMBL/GenBank/DDBJ whole genome shotgun (WGS) entry which is preliminary data.</text>
</comment>
<keyword evidence="14" id="KW-1185">Reference proteome</keyword>
<comment type="pathway">
    <text evidence="3 10">Carbohydrate metabolism; galactose metabolism.</text>
</comment>
<dbReference type="Proteomes" id="UP001055025">
    <property type="component" value="Unassembled WGS sequence"/>
</dbReference>
<evidence type="ECO:0000256" key="9">
    <source>
        <dbReference type="ARBA" id="ARBA00023277"/>
    </source>
</evidence>
<gene>
    <name evidence="10 13" type="primary">galT</name>
    <name evidence="13" type="ORF">ATOP_15480</name>
</gene>
<dbReference type="InterPro" id="IPR000766">
    <property type="entry name" value="GalP_uridyl_Trfase_II"/>
</dbReference>
<dbReference type="GO" id="GO:0006012">
    <property type="term" value="P:galactose metabolic process"/>
    <property type="evidence" value="ECO:0007669"/>
    <property type="project" value="UniProtKB-UniRule"/>
</dbReference>
<comment type="similarity">
    <text evidence="4 10">Belongs to the galactose-1-phosphate uridylyltransferase type 2 family.</text>
</comment>
<keyword evidence="9 10" id="KW-0119">Carbohydrate metabolism</keyword>
<evidence type="ECO:0000256" key="5">
    <source>
        <dbReference type="ARBA" id="ARBA00022490"/>
    </source>
</evidence>
<organism evidence="13 14">
    <name type="scientific">Granulimonas faecalis</name>
    <dbReference type="NCBI Taxonomy" id="2894155"/>
    <lineage>
        <taxon>Bacteria</taxon>
        <taxon>Bacillati</taxon>
        <taxon>Actinomycetota</taxon>
        <taxon>Coriobacteriia</taxon>
        <taxon>Coriobacteriales</taxon>
        <taxon>Kribbibacteriaceae</taxon>
        <taxon>Granulimonas</taxon>
    </lineage>
</organism>
<evidence type="ECO:0000256" key="6">
    <source>
        <dbReference type="ARBA" id="ARBA00022679"/>
    </source>
</evidence>
<evidence type="ECO:0000256" key="8">
    <source>
        <dbReference type="ARBA" id="ARBA00023144"/>
    </source>
</evidence>
<keyword evidence="8 10" id="KW-0299">Galactose metabolism</keyword>
<evidence type="ECO:0000256" key="7">
    <source>
        <dbReference type="ARBA" id="ARBA00022695"/>
    </source>
</evidence>
<keyword evidence="6 10" id="KW-0808">Transferase</keyword>
<dbReference type="HAMAP" id="MF_00571">
    <property type="entry name" value="GalP_UDP_trans"/>
    <property type="match status" value="1"/>
</dbReference>
<dbReference type="InterPro" id="IPR005849">
    <property type="entry name" value="GalP_Utransf_N"/>
</dbReference>
<feature type="domain" description="Galactose-1-phosphate uridyl transferase C-terminal" evidence="12">
    <location>
        <begin position="264"/>
        <end position="440"/>
    </location>
</feature>
<evidence type="ECO:0000256" key="2">
    <source>
        <dbReference type="ARBA" id="ARBA00004496"/>
    </source>
</evidence>
<evidence type="ECO:0000256" key="10">
    <source>
        <dbReference type="HAMAP-Rule" id="MF_00571"/>
    </source>
</evidence>
<sequence length="516" mass="55953">MAVSLSADIRALVDYASGCGLVDPADGAWARNSLLEAVGADGCAHGWSDLPESDLPEGDLDLEAVLGRLADVAVANGLYEDTAGGRDRAAMAVMGRLVPRPSVVDAAFRAVEASEGPRAATDWFYRLCCDAGYVRRAAIARNVAWVSPTRWGDLQITINLSKPEKDPRDIASAGAAPADGDVYPACQLCVENEGYPGRPASSPFGDHPARQNLRIVPVTLQGEPWGLQYSPYAYFGEHCIVMSREHRPMHVDRTSMACLLDLLDRFPRYFFGSNADLPVVGGSILSHDHFQGGRHVFPMMEAPVEEAFSMEGCPGVDCAVVRWPLSVIRLESDDRDALLDAACRVLDRWRTYDDPAVGVLSRTGAVPHNTVTPIVYRVGDRYRADLALRCNVTSDEHPLGVFHPHEEWHHIKKENIGLIEVMGLAILPPRLVPELAAVARCLVAGTDPMDDPEAAPHGEWARGLAGRYPGLTPGEAESVVRGEAGDVFAHVLEDAGVFKWDEAGRAAQRRFLEALA</sequence>
<evidence type="ECO:0000256" key="4">
    <source>
        <dbReference type="ARBA" id="ARBA00008706"/>
    </source>
</evidence>
<evidence type="ECO:0000313" key="13">
    <source>
        <dbReference type="EMBL" id="GJM55893.1"/>
    </source>
</evidence>
<reference evidence="13" key="1">
    <citation type="journal article" date="2022" name="Int. J. Syst. Evol. Microbiol.">
        <title>Granulimonas faecalis gen. nov., sp. nov., and Leptogranulimonas caecicola gen. nov., sp. nov., novel lactate-producing Atopobiaceae bacteria isolated from mouse intestines, and an emended description of the family Atopobiaceae.</title>
        <authorList>
            <person name="Morinaga K."/>
            <person name="Kusada H."/>
            <person name="Sakamoto S."/>
            <person name="Murakami T."/>
            <person name="Toyoda A."/>
            <person name="Mori H."/>
            <person name="Meng X.Y."/>
            <person name="Takashino M."/>
            <person name="Murotomi K."/>
            <person name="Tamaki H."/>
        </authorList>
    </citation>
    <scope>NUCLEOTIDE SEQUENCE</scope>
    <source>
        <strain evidence="13">OPF53</strain>
    </source>
</reference>
<dbReference type="GO" id="GO:0008108">
    <property type="term" value="F:UDP-glucose:hexose-1-phosphate uridylyltransferase activity"/>
    <property type="evidence" value="ECO:0007669"/>
    <property type="project" value="UniProtKB-UniRule"/>
</dbReference>
<dbReference type="PANTHER" id="PTHR39191:SF1">
    <property type="entry name" value="DUF4922 DOMAIN-CONTAINING PROTEIN"/>
    <property type="match status" value="1"/>
</dbReference>
<evidence type="ECO:0000259" key="12">
    <source>
        <dbReference type="Pfam" id="PF02744"/>
    </source>
</evidence>
<protein>
    <recommendedName>
        <fullName evidence="10">Galactose-1-phosphate uridylyltransferase</fullName>
        <shortName evidence="10">Gal-1-P uridylyltransferase</shortName>
        <ecNumber evidence="10">2.7.7.12</ecNumber>
    </recommendedName>
    <alternativeName>
        <fullName evidence="10">UDP-glucose--hexose-1-phosphate uridylyltransferase</fullName>
    </alternativeName>
</protein>
<comment type="catalytic activity">
    <reaction evidence="1 10">
        <text>alpha-D-galactose 1-phosphate + UDP-alpha-D-glucose = alpha-D-glucose 1-phosphate + UDP-alpha-D-galactose</text>
        <dbReference type="Rhea" id="RHEA:13989"/>
        <dbReference type="ChEBI" id="CHEBI:58336"/>
        <dbReference type="ChEBI" id="CHEBI:58601"/>
        <dbReference type="ChEBI" id="CHEBI:58885"/>
        <dbReference type="ChEBI" id="CHEBI:66914"/>
        <dbReference type="EC" id="2.7.7.12"/>
    </reaction>
</comment>
<evidence type="ECO:0000313" key="14">
    <source>
        <dbReference type="Proteomes" id="UP001055025"/>
    </source>
</evidence>
<proteinExistence type="inferred from homology"/>
<keyword evidence="7 10" id="KW-0548">Nucleotidyltransferase</keyword>
<evidence type="ECO:0000256" key="1">
    <source>
        <dbReference type="ARBA" id="ARBA00001107"/>
    </source>
</evidence>
<dbReference type="GO" id="GO:0005737">
    <property type="term" value="C:cytoplasm"/>
    <property type="evidence" value="ECO:0007669"/>
    <property type="project" value="UniProtKB-SubCell"/>
</dbReference>
<dbReference type="EC" id="2.7.7.12" evidence="10"/>
<dbReference type="InterPro" id="IPR005850">
    <property type="entry name" value="GalP_Utransf_C"/>
</dbReference>
<dbReference type="AlphaFoldDB" id="A0AAV5B6U2"/>
<dbReference type="RefSeq" id="WP_135978267.1">
    <property type="nucleotide sequence ID" value="NZ_BQKC01000001.1"/>
</dbReference>
<evidence type="ECO:0000259" key="11">
    <source>
        <dbReference type="Pfam" id="PF01087"/>
    </source>
</evidence>
<accession>A0AAV5B6U2</accession>
<dbReference type="Pfam" id="PF02744">
    <property type="entry name" value="GalP_UDP_tr_C"/>
    <property type="match status" value="1"/>
</dbReference>
<feature type="domain" description="Galactose-1-phosphate uridyl transferase N-terminal" evidence="11">
    <location>
        <begin position="68"/>
        <end position="248"/>
    </location>
</feature>
<comment type="subcellular location">
    <subcellularLocation>
        <location evidence="2 10">Cytoplasm</location>
    </subcellularLocation>
</comment>
<dbReference type="PANTHER" id="PTHR39191">
    <property type="entry name" value="GALACTOSE-1-PHOSPHATE URIDYLYLTRANSFERASE"/>
    <property type="match status" value="1"/>
</dbReference>